<dbReference type="eggNOG" id="COG0716">
    <property type="taxonomic scope" value="Bacteria"/>
</dbReference>
<keyword evidence="5" id="KW-1185">Reference proteome</keyword>
<gene>
    <name evidence="2" type="ORF">HMPREF0889_1244</name>
    <name evidence="3" type="ORF">HMPREF1039_0086</name>
</gene>
<evidence type="ECO:0000259" key="1">
    <source>
        <dbReference type="Pfam" id="PF12641"/>
    </source>
</evidence>
<name>D3LWA2_9FIRM</name>
<dbReference type="STRING" id="699218.HMPREF0889_1244"/>
<protein>
    <submittedName>
        <fullName evidence="2">Flavodoxin family protein</fullName>
    </submittedName>
</protein>
<reference evidence="3 5" key="3">
    <citation type="submission" date="2011-04" db="EMBL/GenBank/DDBJ databases">
        <authorList>
            <person name="Harkins D.M."/>
            <person name="Madupu R."/>
            <person name="Durkin A.S."/>
            <person name="Torralba M."/>
            <person name="Methe B."/>
            <person name="Sutton G.G."/>
            <person name="Nelson K.E."/>
        </authorList>
    </citation>
    <scope>NUCLEOTIDE SEQUENCE [LARGE SCALE GENOMIC DNA]</scope>
    <source>
        <strain evidence="3 5">UPII 199-6</strain>
    </source>
</reference>
<reference evidence="4" key="1">
    <citation type="submission" date="2009-12" db="EMBL/GenBank/DDBJ databases">
        <title>Sequence of Clostridiales genomosp. BVAB3 str. UPII9-5.</title>
        <authorList>
            <person name="Madupu R."/>
            <person name="Durkin A.S."/>
            <person name="Torralba M."/>
            <person name="Methe B."/>
            <person name="Sutton G.G."/>
            <person name="Strausberg R.L."/>
            <person name="Nelson K.E."/>
        </authorList>
    </citation>
    <scope>NUCLEOTIDE SEQUENCE [LARGE SCALE GENOMIC DNA]</scope>
    <source>
        <strain evidence="4">28L</strain>
    </source>
</reference>
<dbReference type="Proteomes" id="UP000004018">
    <property type="component" value="Unassembled WGS sequence"/>
</dbReference>
<dbReference type="Proteomes" id="UP000003242">
    <property type="component" value="Unassembled WGS sequence"/>
</dbReference>
<dbReference type="InterPro" id="IPR001226">
    <property type="entry name" value="Flavodoxin_CS"/>
</dbReference>
<dbReference type="Pfam" id="PF12641">
    <property type="entry name" value="Flavodoxin_3"/>
    <property type="match status" value="1"/>
</dbReference>
<evidence type="ECO:0000313" key="5">
    <source>
        <dbReference type="Proteomes" id="UP000004018"/>
    </source>
</evidence>
<dbReference type="PROSITE" id="PS00201">
    <property type="entry name" value="FLAVODOXIN"/>
    <property type="match status" value="1"/>
</dbReference>
<reference evidence="2" key="2">
    <citation type="submission" date="2009-12" db="EMBL/GenBank/DDBJ databases">
        <authorList>
            <person name="Madupu R."/>
            <person name="Durkin A.S."/>
            <person name="Torralba M."/>
            <person name="Methe B."/>
            <person name="Sutton G.G."/>
            <person name="Strausberg R.L."/>
            <person name="Nelson K.E."/>
        </authorList>
    </citation>
    <scope>NUCLEOTIDE SEQUENCE</scope>
    <source>
        <strain evidence="2">28L</strain>
    </source>
</reference>
<dbReference type="GO" id="GO:0010181">
    <property type="term" value="F:FMN binding"/>
    <property type="evidence" value="ECO:0007669"/>
    <property type="project" value="InterPro"/>
</dbReference>
<dbReference type="EMBL" id="AFIJ01000008">
    <property type="protein sequence ID" value="EGL41922.1"/>
    <property type="molecule type" value="Genomic_DNA"/>
</dbReference>
<dbReference type="OrthoDB" id="307208at2"/>
<dbReference type="InterPro" id="IPR008254">
    <property type="entry name" value="Flavodoxin/NO_synth"/>
</dbReference>
<comment type="caution">
    <text evidence="2">The sequence shown here is derived from an EMBL/GenBank/DDBJ whole genome shotgun (WGS) entry which is preliminary data.</text>
</comment>
<dbReference type="SUPFAM" id="SSF52218">
    <property type="entry name" value="Flavoproteins"/>
    <property type="match status" value="1"/>
</dbReference>
<dbReference type="GO" id="GO:0016651">
    <property type="term" value="F:oxidoreductase activity, acting on NAD(P)H"/>
    <property type="evidence" value="ECO:0007669"/>
    <property type="project" value="UniProtKB-ARBA"/>
</dbReference>
<dbReference type="AlphaFoldDB" id="D3LWA2"/>
<dbReference type="RefSeq" id="WP_007390712.1">
    <property type="nucleotide sequence ID" value="NZ_ADGP01000023.1"/>
</dbReference>
<feature type="domain" description="Flavodoxin-like" evidence="1">
    <location>
        <begin position="5"/>
        <end position="163"/>
    </location>
</feature>
<proteinExistence type="predicted"/>
<dbReference type="InterPro" id="IPR029039">
    <property type="entry name" value="Flavoprotein-like_sf"/>
</dbReference>
<evidence type="ECO:0000313" key="3">
    <source>
        <dbReference type="EMBL" id="EGL41922.1"/>
    </source>
</evidence>
<dbReference type="Gene3D" id="3.40.50.360">
    <property type="match status" value="1"/>
</dbReference>
<evidence type="ECO:0000313" key="2">
    <source>
        <dbReference type="EMBL" id="EFD93569.1"/>
    </source>
</evidence>
<accession>D3LWA2</accession>
<dbReference type="EMBL" id="ADGP01000023">
    <property type="protein sequence ID" value="EFD93569.1"/>
    <property type="molecule type" value="Genomic_DNA"/>
</dbReference>
<evidence type="ECO:0000313" key="4">
    <source>
        <dbReference type="Proteomes" id="UP000003242"/>
    </source>
</evidence>
<dbReference type="GO" id="GO:0009055">
    <property type="term" value="F:electron transfer activity"/>
    <property type="evidence" value="ECO:0007669"/>
    <property type="project" value="InterPro"/>
</dbReference>
<organism evidence="2 4">
    <name type="scientific">Megasphaera lornae</name>
    <dbReference type="NCBI Taxonomy" id="1000568"/>
    <lineage>
        <taxon>Bacteria</taxon>
        <taxon>Bacillati</taxon>
        <taxon>Bacillota</taxon>
        <taxon>Negativicutes</taxon>
        <taxon>Veillonellales</taxon>
        <taxon>Veillonellaceae</taxon>
        <taxon>Megasphaera</taxon>
    </lineage>
</organism>
<sequence>MKAIVLYSSRTGNTQKVAAAIRQGLPADTPCLPVSEAPASLAAYDCVFLGYWVDRGLPDAAAKAVLATLTNTHVALFGTLGANPDSEHGQMCVEHGNELVPKICHLAGSFLCQGAVDPKVIEMMYKQFPMGHPHGKSAARDALHAEAAKHPDGDDLARATQFAATVWRQIQE</sequence>